<dbReference type="SUPFAM" id="SSF143555">
    <property type="entry name" value="FwdE-like"/>
    <property type="match status" value="1"/>
</dbReference>
<keyword evidence="3" id="KW-1185">Reference proteome</keyword>
<dbReference type="PANTHER" id="PTHR39418:SF1">
    <property type="entry name" value="DEHYDROGENASE"/>
    <property type="match status" value="1"/>
</dbReference>
<dbReference type="Gene3D" id="3.30.1330.130">
    <property type="match status" value="1"/>
</dbReference>
<dbReference type="HOGENOM" id="CLU_087508_0_0_7"/>
<dbReference type="KEGG" id="dto:TOL2_C05380"/>
<dbReference type="Pfam" id="PF02663">
    <property type="entry name" value="FmdE"/>
    <property type="match status" value="1"/>
</dbReference>
<proteinExistence type="predicted"/>
<dbReference type="RefSeq" id="WP_014956062.1">
    <property type="nucleotide sequence ID" value="NC_018645.1"/>
</dbReference>
<feature type="domain" description="Formylmethanofuran dehydrogenase subunit E" evidence="1">
    <location>
        <begin position="18"/>
        <end position="154"/>
    </location>
</feature>
<dbReference type="AlphaFoldDB" id="K0NCV6"/>
<evidence type="ECO:0000259" key="1">
    <source>
        <dbReference type="Pfam" id="PF02663"/>
    </source>
</evidence>
<accession>K0NCV6</accession>
<dbReference type="STRING" id="651182.TOL2_C05380"/>
<dbReference type="Proteomes" id="UP000007347">
    <property type="component" value="Chromosome"/>
</dbReference>
<sequence length="200" mass="22188">MNVQEIMNSNDFKQCVSFHGHVCPGVSIGYKAAKAGMAWLKENRSEDEEIIAIVETNACSADAVQVLTGCTFGKGNFIHKDYGKMVLTLLSRNSGKGVRVAVKAGTSGLAPEHMELIRKMIDGKLTDTEQEQFQELHLQKSMSILETPDQELFTIRETSMELPQKARIEPSEPCSRCKEPVMKSKLKDVDGQMVCQDCCN</sequence>
<name>K0NCV6_DESTT</name>
<dbReference type="InterPro" id="IPR003814">
    <property type="entry name" value="FmdEsu_dom"/>
</dbReference>
<reference evidence="2 3" key="1">
    <citation type="journal article" date="2013" name="Environ. Microbiol.">
        <title>Complete genome, catabolic sub-proteomes and key-metabolites of Desulfobacula toluolica Tol2, a marine, aromatic compound-degrading, sulfate-reducing bacterium.</title>
        <authorList>
            <person name="Wohlbrand L."/>
            <person name="Jacob J.H."/>
            <person name="Kube M."/>
            <person name="Mussmann M."/>
            <person name="Jarling R."/>
            <person name="Beck A."/>
            <person name="Amann R."/>
            <person name="Wilkes H."/>
            <person name="Reinhardt R."/>
            <person name="Rabus R."/>
        </authorList>
    </citation>
    <scope>NUCLEOTIDE SEQUENCE [LARGE SCALE GENOMIC DNA]</scope>
    <source>
        <strain evidence="3">DSM 7467 / Tol2</strain>
    </source>
</reference>
<protein>
    <submittedName>
        <fullName evidence="2">FwdE2: formlmethanofuran dehydrogenase, subunit E</fullName>
    </submittedName>
</protein>
<gene>
    <name evidence="2" type="primary">fwdE2</name>
    <name evidence="2" type="ordered locus">TOL2_C05380</name>
</gene>
<organism evidence="2 3">
    <name type="scientific">Desulfobacula toluolica (strain DSM 7467 / Tol2)</name>
    <dbReference type="NCBI Taxonomy" id="651182"/>
    <lineage>
        <taxon>Bacteria</taxon>
        <taxon>Pseudomonadati</taxon>
        <taxon>Thermodesulfobacteriota</taxon>
        <taxon>Desulfobacteria</taxon>
        <taxon>Desulfobacterales</taxon>
        <taxon>Desulfobacteraceae</taxon>
        <taxon>Desulfobacula</taxon>
    </lineage>
</organism>
<dbReference type="PANTHER" id="PTHR39418">
    <property type="entry name" value="DEHYDROGENASE-RELATED"/>
    <property type="match status" value="1"/>
</dbReference>
<dbReference type="PATRIC" id="fig|651182.5.peg.656"/>
<evidence type="ECO:0000313" key="2">
    <source>
        <dbReference type="EMBL" id="CCK78706.1"/>
    </source>
</evidence>
<dbReference type="EMBL" id="FO203503">
    <property type="protein sequence ID" value="CCK78706.1"/>
    <property type="molecule type" value="Genomic_DNA"/>
</dbReference>
<evidence type="ECO:0000313" key="3">
    <source>
        <dbReference type="Proteomes" id="UP000007347"/>
    </source>
</evidence>
<dbReference type="PIRSF" id="PIRSF006578">
    <property type="entry name" value="FwdE"/>
    <property type="match status" value="1"/>
</dbReference>
<dbReference type="InterPro" id="IPR026328">
    <property type="entry name" value="FmdE"/>
</dbReference>
<dbReference type="OrthoDB" id="9804309at2"/>
<dbReference type="InterPro" id="IPR053194">
    <property type="entry name" value="tRNA_methyltr_O"/>
</dbReference>